<feature type="transmembrane region" description="Helical" evidence="1">
    <location>
        <begin position="20"/>
        <end position="39"/>
    </location>
</feature>
<keyword evidence="3" id="KW-1185">Reference proteome</keyword>
<dbReference type="RefSeq" id="WP_218631900.1">
    <property type="nucleotide sequence ID" value="NZ_JAHVAH010000001.1"/>
</dbReference>
<keyword evidence="1" id="KW-0472">Membrane</keyword>
<dbReference type="Proteomes" id="UP000698028">
    <property type="component" value="Unassembled WGS sequence"/>
</dbReference>
<accession>A0ABS6V2R0</accession>
<proteinExistence type="predicted"/>
<keyword evidence="1" id="KW-0812">Transmembrane</keyword>
<reference evidence="2 3" key="1">
    <citation type="submission" date="2021-07" db="EMBL/GenBank/DDBJ databases">
        <title>The draft genome sequence of Sphingomicrobium sp. B8.</title>
        <authorList>
            <person name="Mu L."/>
        </authorList>
    </citation>
    <scope>NUCLEOTIDE SEQUENCE [LARGE SCALE GENOMIC DNA]</scope>
    <source>
        <strain evidence="2 3">B8</strain>
    </source>
</reference>
<protein>
    <submittedName>
        <fullName evidence="2">Uncharacterized protein</fullName>
    </submittedName>
</protein>
<sequence>MAEWFYAKRYGYGASLPCSWQGWVVLALFLGLMIGNAVLFEDQPAVFTAITVTIVPIFIVIIWRTTKGGWKWRSGKDKDTL</sequence>
<evidence type="ECO:0000313" key="3">
    <source>
        <dbReference type="Proteomes" id="UP000698028"/>
    </source>
</evidence>
<comment type="caution">
    <text evidence="2">The sequence shown here is derived from an EMBL/GenBank/DDBJ whole genome shotgun (WGS) entry which is preliminary data.</text>
</comment>
<dbReference type="EMBL" id="JAHVAH010000001">
    <property type="protein sequence ID" value="MBW0143845.1"/>
    <property type="molecule type" value="Genomic_DNA"/>
</dbReference>
<keyword evidence="1" id="KW-1133">Transmembrane helix</keyword>
<evidence type="ECO:0000313" key="2">
    <source>
        <dbReference type="EMBL" id="MBW0143845.1"/>
    </source>
</evidence>
<gene>
    <name evidence="2" type="ORF">KTQ36_00875</name>
</gene>
<organism evidence="2 3">
    <name type="scientific">Sphingomicrobium clamense</name>
    <dbReference type="NCBI Taxonomy" id="2851013"/>
    <lineage>
        <taxon>Bacteria</taxon>
        <taxon>Pseudomonadati</taxon>
        <taxon>Pseudomonadota</taxon>
        <taxon>Alphaproteobacteria</taxon>
        <taxon>Sphingomonadales</taxon>
        <taxon>Sphingomonadaceae</taxon>
        <taxon>Sphingomicrobium</taxon>
    </lineage>
</organism>
<name>A0ABS6V2R0_9SPHN</name>
<feature type="transmembrane region" description="Helical" evidence="1">
    <location>
        <begin position="45"/>
        <end position="63"/>
    </location>
</feature>
<evidence type="ECO:0000256" key="1">
    <source>
        <dbReference type="SAM" id="Phobius"/>
    </source>
</evidence>